<keyword evidence="6" id="KW-0597">Phosphoprotein</keyword>
<feature type="modified residue" description="4-aspartylphosphate" evidence="6">
    <location>
        <position position="61"/>
    </location>
</feature>
<dbReference type="PROSITE" id="PS00041">
    <property type="entry name" value="HTH_ARAC_FAMILY_1"/>
    <property type="match status" value="1"/>
</dbReference>
<comment type="function">
    <text evidence="5">May play the central regulatory role in sporulation. It may be an element of the effector pathway responsible for the activation of sporulation genes in response to nutritional stress. Spo0A may act in concert with spo0H (a sigma factor) to control the expression of some genes that are critical to the sporulation process.</text>
</comment>
<dbReference type="PANTHER" id="PTHR43280:SF28">
    <property type="entry name" value="HTH-TYPE TRANSCRIPTIONAL ACTIVATOR RHAS"/>
    <property type="match status" value="1"/>
</dbReference>
<dbReference type="InterPro" id="IPR020449">
    <property type="entry name" value="Tscrpt_reg_AraC-type_HTH"/>
</dbReference>
<proteinExistence type="predicted"/>
<keyword evidence="3" id="KW-0238">DNA-binding</keyword>
<dbReference type="EMBL" id="DXEQ01000060">
    <property type="protein sequence ID" value="HIX71802.1"/>
    <property type="molecule type" value="Genomic_DNA"/>
</dbReference>
<dbReference type="PROSITE" id="PS01124">
    <property type="entry name" value="HTH_ARAC_FAMILY_2"/>
    <property type="match status" value="1"/>
</dbReference>
<dbReference type="Gene3D" id="3.40.50.2300">
    <property type="match status" value="1"/>
</dbReference>
<dbReference type="CDD" id="cd17536">
    <property type="entry name" value="REC_YesN-like"/>
    <property type="match status" value="1"/>
</dbReference>
<feature type="domain" description="HTH araC/xylS-type" evidence="7">
    <location>
        <begin position="146"/>
        <end position="244"/>
    </location>
</feature>
<keyword evidence="2" id="KW-0805">Transcription regulation</keyword>
<dbReference type="GO" id="GO:0000160">
    <property type="term" value="P:phosphorelay signal transduction system"/>
    <property type="evidence" value="ECO:0007669"/>
    <property type="project" value="InterPro"/>
</dbReference>
<evidence type="ECO:0000313" key="10">
    <source>
        <dbReference type="Proteomes" id="UP000886805"/>
    </source>
</evidence>
<accession>A0A9D2BDS9</accession>
<reference evidence="9" key="1">
    <citation type="journal article" date="2021" name="PeerJ">
        <title>Extensive microbial diversity within the chicken gut microbiome revealed by metagenomics and culture.</title>
        <authorList>
            <person name="Gilroy R."/>
            <person name="Ravi A."/>
            <person name="Getino M."/>
            <person name="Pursley I."/>
            <person name="Horton D.L."/>
            <person name="Alikhan N.F."/>
            <person name="Baker D."/>
            <person name="Gharbi K."/>
            <person name="Hall N."/>
            <person name="Watson M."/>
            <person name="Adriaenssens E.M."/>
            <person name="Foster-Nyarko E."/>
            <person name="Jarju S."/>
            <person name="Secka A."/>
            <person name="Antonio M."/>
            <person name="Oren A."/>
            <person name="Chaudhuri R.R."/>
            <person name="La Ragione R."/>
            <person name="Hildebrand F."/>
            <person name="Pallen M.J."/>
        </authorList>
    </citation>
    <scope>NUCLEOTIDE SEQUENCE</scope>
    <source>
        <strain evidence="9">ChiSxjej3B15-1167</strain>
    </source>
</reference>
<dbReference type="PROSITE" id="PS50110">
    <property type="entry name" value="RESPONSE_REGULATORY"/>
    <property type="match status" value="1"/>
</dbReference>
<dbReference type="GO" id="GO:0003700">
    <property type="term" value="F:DNA-binding transcription factor activity"/>
    <property type="evidence" value="ECO:0007669"/>
    <property type="project" value="InterPro"/>
</dbReference>
<dbReference type="SUPFAM" id="SSF46689">
    <property type="entry name" value="Homeodomain-like"/>
    <property type="match status" value="2"/>
</dbReference>
<organism evidence="9 10">
    <name type="scientific">Candidatus Anaerobutyricum stercoripullorum</name>
    <dbReference type="NCBI Taxonomy" id="2838456"/>
    <lineage>
        <taxon>Bacteria</taxon>
        <taxon>Bacillati</taxon>
        <taxon>Bacillota</taxon>
        <taxon>Clostridia</taxon>
        <taxon>Lachnospirales</taxon>
        <taxon>Lachnospiraceae</taxon>
        <taxon>Anaerobutyricum</taxon>
    </lineage>
</organism>
<evidence type="ECO:0000256" key="1">
    <source>
        <dbReference type="ARBA" id="ARBA00018672"/>
    </source>
</evidence>
<dbReference type="InterPro" id="IPR018060">
    <property type="entry name" value="HTH_AraC"/>
</dbReference>
<evidence type="ECO:0000313" key="9">
    <source>
        <dbReference type="EMBL" id="HIX71802.1"/>
    </source>
</evidence>
<dbReference type="Pfam" id="PF00072">
    <property type="entry name" value="Response_reg"/>
    <property type="match status" value="1"/>
</dbReference>
<dbReference type="GO" id="GO:0043565">
    <property type="term" value="F:sequence-specific DNA binding"/>
    <property type="evidence" value="ECO:0007669"/>
    <property type="project" value="InterPro"/>
</dbReference>
<name>A0A9D2BDS9_9FIRM</name>
<dbReference type="PRINTS" id="PR00032">
    <property type="entry name" value="HTHARAC"/>
</dbReference>
<feature type="non-terminal residue" evidence="9">
    <location>
        <position position="1"/>
    </location>
</feature>
<dbReference type="InterPro" id="IPR001789">
    <property type="entry name" value="Sig_transdc_resp-reg_receiver"/>
</dbReference>
<evidence type="ECO:0000256" key="4">
    <source>
        <dbReference type="ARBA" id="ARBA00023163"/>
    </source>
</evidence>
<protein>
    <recommendedName>
        <fullName evidence="1">Stage 0 sporulation protein A homolog</fullName>
    </recommendedName>
</protein>
<evidence type="ECO:0000259" key="8">
    <source>
        <dbReference type="PROSITE" id="PS50110"/>
    </source>
</evidence>
<sequence length="252" mass="29106">EKRGKDGMNLLIVDDERMETEIIEKLIDRERFPCAGVYTAQNMEDAVRILRKYPVGIMLCDIEMPQGSGLELTKWVRENGMDVEVIFLTGHAEFTYATEALRLGAVDYLLKPVEQEALMRALKKAASRLPECEGDFENLNAQKIVERAKEYIKENCAREINRAEVAERFFIHPDYLSHIFRDWAGITFQDYVIKMRIDKAKKMLIYTDAPISNIADQAGYSNTAYFAKHFKRETGMTPKEYRHSARTLGKYS</sequence>
<evidence type="ECO:0000256" key="3">
    <source>
        <dbReference type="ARBA" id="ARBA00023125"/>
    </source>
</evidence>
<dbReference type="AlphaFoldDB" id="A0A9D2BDS9"/>
<dbReference type="PANTHER" id="PTHR43280">
    <property type="entry name" value="ARAC-FAMILY TRANSCRIPTIONAL REGULATOR"/>
    <property type="match status" value="1"/>
</dbReference>
<dbReference type="SMART" id="SM00448">
    <property type="entry name" value="REC"/>
    <property type="match status" value="1"/>
</dbReference>
<evidence type="ECO:0000256" key="5">
    <source>
        <dbReference type="ARBA" id="ARBA00024867"/>
    </source>
</evidence>
<comment type="caution">
    <text evidence="9">The sequence shown here is derived from an EMBL/GenBank/DDBJ whole genome shotgun (WGS) entry which is preliminary data.</text>
</comment>
<dbReference type="InterPro" id="IPR009057">
    <property type="entry name" value="Homeodomain-like_sf"/>
</dbReference>
<dbReference type="Gene3D" id="1.10.10.60">
    <property type="entry name" value="Homeodomain-like"/>
    <property type="match status" value="2"/>
</dbReference>
<dbReference type="SMART" id="SM00342">
    <property type="entry name" value="HTH_ARAC"/>
    <property type="match status" value="1"/>
</dbReference>
<dbReference type="SUPFAM" id="SSF52172">
    <property type="entry name" value="CheY-like"/>
    <property type="match status" value="1"/>
</dbReference>
<evidence type="ECO:0000256" key="2">
    <source>
        <dbReference type="ARBA" id="ARBA00023015"/>
    </source>
</evidence>
<feature type="domain" description="Response regulatory" evidence="8">
    <location>
        <begin position="9"/>
        <end position="126"/>
    </location>
</feature>
<gene>
    <name evidence="9" type="ORF">H9849_02145</name>
</gene>
<dbReference type="Proteomes" id="UP000886805">
    <property type="component" value="Unassembled WGS sequence"/>
</dbReference>
<evidence type="ECO:0000256" key="6">
    <source>
        <dbReference type="PROSITE-ProRule" id="PRU00169"/>
    </source>
</evidence>
<keyword evidence="4" id="KW-0804">Transcription</keyword>
<dbReference type="InterPro" id="IPR011006">
    <property type="entry name" value="CheY-like_superfamily"/>
</dbReference>
<reference evidence="9" key="2">
    <citation type="submission" date="2021-04" db="EMBL/GenBank/DDBJ databases">
        <authorList>
            <person name="Gilroy R."/>
        </authorList>
    </citation>
    <scope>NUCLEOTIDE SEQUENCE</scope>
    <source>
        <strain evidence="9">ChiSxjej3B15-1167</strain>
    </source>
</reference>
<dbReference type="InterPro" id="IPR018062">
    <property type="entry name" value="HTH_AraC-typ_CS"/>
</dbReference>
<evidence type="ECO:0000259" key="7">
    <source>
        <dbReference type="PROSITE" id="PS01124"/>
    </source>
</evidence>
<dbReference type="Pfam" id="PF12833">
    <property type="entry name" value="HTH_18"/>
    <property type="match status" value="1"/>
</dbReference>